<evidence type="ECO:0000259" key="6">
    <source>
        <dbReference type="Pfam" id="PF26254"/>
    </source>
</evidence>
<feature type="domain" description="Trs120/TRAPPC9 N-terminal" evidence="4">
    <location>
        <begin position="1"/>
        <end position="305"/>
    </location>
</feature>
<comment type="subcellular location">
    <subcellularLocation>
        <location evidence="1">Golgi apparatus</location>
    </subcellularLocation>
</comment>
<dbReference type="InterPro" id="IPR058567">
    <property type="entry name" value="Ig_TRAPPC9_Trs120_3rd"/>
</dbReference>
<dbReference type="RefSeq" id="XP_031852831.1">
    <property type="nucleotide sequence ID" value="XM_031996940.1"/>
</dbReference>
<feature type="domain" description="Trs120/TRAPPC9 fourth Ig-like" evidence="8">
    <location>
        <begin position="1192"/>
        <end position="1361"/>
    </location>
</feature>
<sequence length="1362" mass="151176">MGKLKRSTFLNYADRLSNVREVRLVDVTPDGRSDRATFSPQGFPNGKVVYDFSITPIDQELKFLHDLEPWRQVFCVFALTTFSYKMTLKDYENKVLELRKKYPGPVIHKLLIFGVPGADLLQGSKNVIPVLSSRLAPITSLGTVMCDITTDFLAELAVLAITREMGSFKSPGLMELEHPVSRFQDGKSYNGGFTNGSQSNGSQSISHSPAGSFSSITSSRIKSGSISIGLNDRSKAKQYGRSKKYLAGLYLITGRWQDALREFSEAASSLKTAHDHLWHASALEGIGICLLLLSFLEVPTAIPSIALQAANVSSHSSTLSFSDSTDSLTPTASNSGVLPPSMFEFLPELTNSLLRIYARSQGSQEESIPQIVFCETILRFVNLLSITRLCGGWNPASLSAVVRGTPVSKNVTPDSPSITAITSWINRAYATDLSSLPLISQCSIFSGIAVIYSNIGLVRKRSFVMREMLLTIIPRLSRVRSMQAASSSVHSEGFTDVEKQIVQLIDGEREGGIVELLDNLCKVYGAGDITSVGYGWIQLRVSFLKTCLFMCEAIPDYNGIIHFASLLLSTASDVLSANDQIQIYQIILRAVDSARKLGHVHVSADYWDPNILRDIKIVSTTSSILPQFRNNTAMSTHDDSGFFIHNPFASKKPGSINKSSPDLLQQNPQQQQPRILVQNERADFLIRLQNPFAFDLHVLEITLLTRDVSVSARLTSLNIPANSISDYTIPVIPEGTGTLKIIGASIQIGACAKKDFFLSEKLPYVVTDKVESVGSSSGKGHGQTQQLDLVKNISIDIDIISAQPVMVLKNISLNQGWMMLLEGEKQLLTITLANISEINANYVSLKFSDSTTPPLQVALSNKDLPQNEIYEVEYFLYNRKALQWIQGPEKQSSNITDLADLSPIVKQTKPSCVSSHNAKVFNILVLGKRGMNQGAIQVEYANRDNTEDESTPFWLRMLSIPINITVNSSIELGGCDMMSLRDNQVFTDDPSVVCASTLSKYLNVLKDKGKLAEYCLLVVDLRNSWTQSIEVTLWSSPEPRENDSFEVDVIPANGKTDEEVNSDRFLVKEIIHAGKTSRLLVPVKRVEFTEQELSRPIPSLSVNKRQFVVNPNINPERARATRENFWYRNVLLSMLGGAWRVLNGTPRSGILELRGIRLTRKMISILRVESVSLTMSLEVDGSASGNDVPISDKDTKQLKSQYVVKAEEDYFTLYTTIQNRTSRPISGYLRVIPMQRYPDVPYPNTGLLANGTVSNADFENWNNMDTKILYNGSLQQAVYNIAPGKQVKIGIGAMFLSRGEYEFSSVFDEFNVDKYEEEVCEEKLNKDVDSLSISQGQDDYTLDDKFTSQQHEQRDPVYIHVV</sequence>
<dbReference type="GO" id="GO:0005802">
    <property type="term" value="C:trans-Golgi network"/>
    <property type="evidence" value="ECO:0007669"/>
    <property type="project" value="TreeGrafter"/>
</dbReference>
<dbReference type="InterPro" id="IPR058563">
    <property type="entry name" value="Trs120_TRAPPC9_N"/>
</dbReference>
<feature type="domain" description="Trs120/TRAPPC9 third Ig-like" evidence="7">
    <location>
        <begin position="970"/>
        <end position="1167"/>
    </location>
</feature>
<dbReference type="PANTHER" id="PTHR21512">
    <property type="entry name" value="TRAFFICKING PROTEIN PARTICLE COMPLEX SUBUNIT 9"/>
    <property type="match status" value="1"/>
</dbReference>
<keyword evidence="2" id="KW-0333">Golgi apparatus</keyword>
<dbReference type="OrthoDB" id="27962at2759"/>
<evidence type="ECO:0000313" key="9">
    <source>
        <dbReference type="EMBL" id="VVT49338.1"/>
    </source>
</evidence>
<dbReference type="Pfam" id="PF08626">
    <property type="entry name" value="TRAPPC9-Trs120"/>
    <property type="match status" value="1"/>
</dbReference>
<evidence type="ECO:0000256" key="1">
    <source>
        <dbReference type="ARBA" id="ARBA00004555"/>
    </source>
</evidence>
<reference evidence="9 10" key="1">
    <citation type="submission" date="2019-09" db="EMBL/GenBank/DDBJ databases">
        <authorList>
            <person name="Brejova B."/>
        </authorList>
    </citation>
    <scope>NUCLEOTIDE SEQUENCE [LARGE SCALE GENOMIC DNA]</scope>
</reference>
<dbReference type="Pfam" id="PF26280">
    <property type="entry name" value="Ig_TRAPPC9-Trs120_2nd"/>
    <property type="match status" value="1"/>
</dbReference>
<evidence type="ECO:0000256" key="2">
    <source>
        <dbReference type="ARBA" id="ARBA00023034"/>
    </source>
</evidence>
<evidence type="ECO:0000259" key="5">
    <source>
        <dbReference type="Pfam" id="PF26251"/>
    </source>
</evidence>
<evidence type="ECO:0000259" key="4">
    <source>
        <dbReference type="Pfam" id="PF08626"/>
    </source>
</evidence>
<evidence type="ECO:0000256" key="3">
    <source>
        <dbReference type="SAM" id="MobiDB-lite"/>
    </source>
</evidence>
<feature type="compositionally biased region" description="Low complexity" evidence="3">
    <location>
        <begin position="195"/>
        <end position="213"/>
    </location>
</feature>
<evidence type="ECO:0000259" key="8">
    <source>
        <dbReference type="Pfam" id="PF26283"/>
    </source>
</evidence>
<protein>
    <submittedName>
        <fullName evidence="9">Uncharacterized protein</fullName>
    </submittedName>
</protein>
<name>A0A5E8BKQ9_9ASCO</name>
<dbReference type="InterPro" id="IPR058568">
    <property type="entry name" value="Ig_TRAPPC9_Trs120_4th"/>
</dbReference>
<dbReference type="PANTHER" id="PTHR21512:SF5">
    <property type="entry name" value="TRAFFICKING PROTEIN PARTICLE COMPLEX SUBUNIT 9"/>
    <property type="match status" value="1"/>
</dbReference>
<evidence type="ECO:0000259" key="7">
    <source>
        <dbReference type="Pfam" id="PF26282"/>
    </source>
</evidence>
<proteinExistence type="predicted"/>
<dbReference type="Pfam" id="PF26283">
    <property type="entry name" value="Ig_TRAPPC9-Trs120_4th"/>
    <property type="match status" value="1"/>
</dbReference>
<feature type="region of interest" description="Disordered" evidence="3">
    <location>
        <begin position="191"/>
        <end position="213"/>
    </location>
</feature>
<feature type="domain" description="Trs120/TRAPPC9 first Ig-like" evidence="6">
    <location>
        <begin position="619"/>
        <end position="761"/>
    </location>
</feature>
<dbReference type="Proteomes" id="UP000398389">
    <property type="component" value="Unassembled WGS sequence"/>
</dbReference>
<dbReference type="InterPro" id="IPR058565">
    <property type="entry name" value="Ig_TRAPPC9_Trs120_1st"/>
</dbReference>
<dbReference type="Pfam" id="PF26251">
    <property type="entry name" value="TPR_TRAPPC9-Trs120"/>
    <property type="match status" value="1"/>
</dbReference>
<dbReference type="Pfam" id="PF26254">
    <property type="entry name" value="Ig_TRAPPC9-Trs120_1st"/>
    <property type="match status" value="1"/>
</dbReference>
<accession>A0A5E8BKQ9</accession>
<keyword evidence="10" id="KW-1185">Reference proteome</keyword>
<dbReference type="InterPro" id="IPR058564">
    <property type="entry name" value="TPR_TRAPPC9_Trs120"/>
</dbReference>
<evidence type="ECO:0000313" key="10">
    <source>
        <dbReference type="Proteomes" id="UP000398389"/>
    </source>
</evidence>
<feature type="domain" description="Trs120/TRAPPC9 TPR region" evidence="5">
    <location>
        <begin position="344"/>
        <end position="598"/>
    </location>
</feature>
<dbReference type="InterPro" id="IPR013935">
    <property type="entry name" value="Trs120_TRAPPC9"/>
</dbReference>
<dbReference type="GeneID" id="43581040"/>
<dbReference type="Pfam" id="PF26282">
    <property type="entry name" value="Ig_TRAPPC9-Trs120_3rd"/>
    <property type="match status" value="1"/>
</dbReference>
<dbReference type="EMBL" id="CABVLU010000002">
    <property type="protein sequence ID" value="VVT49338.1"/>
    <property type="molecule type" value="Genomic_DNA"/>
</dbReference>
<gene>
    <name evidence="9" type="ORF">SAPINGB_P002221</name>
</gene>
<organism evidence="9 10">
    <name type="scientific">Magnusiomyces paraingens</name>
    <dbReference type="NCBI Taxonomy" id="2606893"/>
    <lineage>
        <taxon>Eukaryota</taxon>
        <taxon>Fungi</taxon>
        <taxon>Dikarya</taxon>
        <taxon>Ascomycota</taxon>
        <taxon>Saccharomycotina</taxon>
        <taxon>Dipodascomycetes</taxon>
        <taxon>Dipodascales</taxon>
        <taxon>Dipodascaceae</taxon>
        <taxon>Magnusiomyces</taxon>
    </lineage>
</organism>